<dbReference type="Proteomes" id="UP001207468">
    <property type="component" value="Unassembled WGS sequence"/>
</dbReference>
<evidence type="ECO:0000313" key="1">
    <source>
        <dbReference type="EMBL" id="KAI9455297.1"/>
    </source>
</evidence>
<reference evidence="1" key="1">
    <citation type="submission" date="2021-03" db="EMBL/GenBank/DDBJ databases">
        <title>Evolutionary priming and transition to the ectomycorrhizal habit in an iconic lineage of mushroom-forming fungi: is preadaptation a requirement?</title>
        <authorList>
            <consortium name="DOE Joint Genome Institute"/>
            <person name="Looney B.P."/>
            <person name="Miyauchi S."/>
            <person name="Morin E."/>
            <person name="Drula E."/>
            <person name="Courty P.E."/>
            <person name="Chicoki N."/>
            <person name="Fauchery L."/>
            <person name="Kohler A."/>
            <person name="Kuo A."/>
            <person name="LaButti K."/>
            <person name="Pangilinan J."/>
            <person name="Lipzen A."/>
            <person name="Riley R."/>
            <person name="Andreopoulos W."/>
            <person name="He G."/>
            <person name="Johnson J."/>
            <person name="Barry K.W."/>
            <person name="Grigoriev I.V."/>
            <person name="Nagy L."/>
            <person name="Hibbett D."/>
            <person name="Henrissat B."/>
            <person name="Matheny P.B."/>
            <person name="Labbe J."/>
            <person name="Martin A.F."/>
        </authorList>
    </citation>
    <scope>NUCLEOTIDE SEQUENCE</scope>
    <source>
        <strain evidence="1">BPL698</strain>
    </source>
</reference>
<evidence type="ECO:0000313" key="2">
    <source>
        <dbReference type="Proteomes" id="UP001207468"/>
    </source>
</evidence>
<gene>
    <name evidence="1" type="ORF">F5148DRAFT_394674</name>
</gene>
<proteinExistence type="predicted"/>
<sequence>MRDLAGEIMASVLTILGIVTKRMKRGKIKRNLKRLQGNSHLKDEIHKFTCLIHEEVGLAIAEQSKMGNREVIRVDEGFQGVSGDMEDLGRRSEELDNIAQGVGGNESDIRKKEKAQGLDRKLHLVNRNPLQDSLLRWLSPPDPSINYNTARKACHNGTARWFFRGTVFNHWKSTPSLLWLHGKRAFLITFDM</sequence>
<accession>A0ACC0TZT0</accession>
<keyword evidence="2" id="KW-1185">Reference proteome</keyword>
<dbReference type="EMBL" id="JAGFNK010000253">
    <property type="protein sequence ID" value="KAI9455297.1"/>
    <property type="molecule type" value="Genomic_DNA"/>
</dbReference>
<name>A0ACC0TZT0_9AGAM</name>
<protein>
    <submittedName>
        <fullName evidence="1">Uncharacterized protein</fullName>
    </submittedName>
</protein>
<organism evidence="1 2">
    <name type="scientific">Russula earlei</name>
    <dbReference type="NCBI Taxonomy" id="71964"/>
    <lineage>
        <taxon>Eukaryota</taxon>
        <taxon>Fungi</taxon>
        <taxon>Dikarya</taxon>
        <taxon>Basidiomycota</taxon>
        <taxon>Agaricomycotina</taxon>
        <taxon>Agaricomycetes</taxon>
        <taxon>Russulales</taxon>
        <taxon>Russulaceae</taxon>
        <taxon>Russula</taxon>
    </lineage>
</organism>
<comment type="caution">
    <text evidence="1">The sequence shown here is derived from an EMBL/GenBank/DDBJ whole genome shotgun (WGS) entry which is preliminary data.</text>
</comment>